<evidence type="ECO:0000313" key="5">
    <source>
        <dbReference type="EMBL" id="KAG6644908.1"/>
    </source>
</evidence>
<comment type="similarity">
    <text evidence="2">Belongs to the NPR1-interactor family.</text>
</comment>
<name>A0A8T1PRN4_CARIL</name>
<keyword evidence="7" id="KW-1185">Reference proteome</keyword>
<gene>
    <name evidence="5" type="ORF">CIPAW_08G085000</name>
    <name evidence="6" type="ORF">I3842_08G085700</name>
</gene>
<reference evidence="6" key="2">
    <citation type="submission" date="2021-01" db="EMBL/GenBank/DDBJ databases">
        <authorList>
            <person name="Lovell J.T."/>
            <person name="Bentley N."/>
            <person name="Bhattarai G."/>
            <person name="Jenkins J.W."/>
            <person name="Sreedasyam A."/>
            <person name="Alarcon Y."/>
            <person name="Bock C."/>
            <person name="Boston L."/>
            <person name="Carlson J."/>
            <person name="Cervantes K."/>
            <person name="Clermont K."/>
            <person name="Krom N."/>
            <person name="Kubenka K."/>
            <person name="Mamidi S."/>
            <person name="Mattison C."/>
            <person name="Monteros M."/>
            <person name="Pisani C."/>
            <person name="Plott C."/>
            <person name="Rajasekar S."/>
            <person name="Rhein H.S."/>
            <person name="Rohla C."/>
            <person name="Song M."/>
            <person name="Hilaire R.S."/>
            <person name="Shu S."/>
            <person name="Wells L."/>
            <person name="Wang X."/>
            <person name="Webber J."/>
            <person name="Heerema R.J."/>
            <person name="Klein P."/>
            <person name="Conner P."/>
            <person name="Grauke L."/>
            <person name="Grimwood J."/>
            <person name="Schmutz J."/>
            <person name="Randall J.J."/>
        </authorList>
    </citation>
    <scope>NUCLEOTIDE SEQUENCE</scope>
    <source>
        <tissue evidence="6">Leaf</tissue>
    </source>
</reference>
<dbReference type="PANTHER" id="PTHR33669">
    <property type="entry name" value="PROTEIN NEGATIVE REGULATOR OF RESISTANCE"/>
    <property type="match status" value="1"/>
</dbReference>
<dbReference type="EMBL" id="CM031832">
    <property type="protein sequence ID" value="KAG6699918.1"/>
    <property type="molecule type" value="Genomic_DNA"/>
</dbReference>
<dbReference type="EMBL" id="CM031816">
    <property type="protein sequence ID" value="KAG6644908.1"/>
    <property type="molecule type" value="Genomic_DNA"/>
</dbReference>
<feature type="compositionally biased region" description="Basic and acidic residues" evidence="4">
    <location>
        <begin position="119"/>
        <end position="142"/>
    </location>
</feature>
<evidence type="ECO:0000256" key="2">
    <source>
        <dbReference type="ARBA" id="ARBA00009937"/>
    </source>
</evidence>
<feature type="region of interest" description="Disordered" evidence="4">
    <location>
        <begin position="118"/>
        <end position="142"/>
    </location>
</feature>
<keyword evidence="3" id="KW-0539">Nucleus</keyword>
<evidence type="ECO:0000313" key="6">
    <source>
        <dbReference type="EMBL" id="KAG6699918.1"/>
    </source>
</evidence>
<dbReference type="GO" id="GO:0005634">
    <property type="term" value="C:nucleus"/>
    <property type="evidence" value="ECO:0007669"/>
    <property type="project" value="UniProtKB-SubCell"/>
</dbReference>
<comment type="caution">
    <text evidence="5">The sequence shown here is derived from an EMBL/GenBank/DDBJ whole genome shotgun (WGS) entry which is preliminary data.</text>
</comment>
<evidence type="ECO:0000256" key="4">
    <source>
        <dbReference type="SAM" id="MobiDB-lite"/>
    </source>
</evidence>
<evidence type="ECO:0000256" key="1">
    <source>
        <dbReference type="ARBA" id="ARBA00004123"/>
    </source>
</evidence>
<dbReference type="InterPro" id="IPR031425">
    <property type="entry name" value="NPR1/NH1-interacting"/>
</dbReference>
<reference evidence="5" key="1">
    <citation type="submission" date="2020-12" db="EMBL/GenBank/DDBJ databases">
        <title>WGS assembly of Carya illinoinensis cv. Pawnee.</title>
        <authorList>
            <person name="Platts A."/>
            <person name="Shu S."/>
            <person name="Wright S."/>
            <person name="Barry K."/>
            <person name="Edger P."/>
            <person name="Pires J.C."/>
            <person name="Schmutz J."/>
        </authorList>
    </citation>
    <scope>NUCLEOTIDE SEQUENCE</scope>
    <source>
        <tissue evidence="5">Leaf</tissue>
    </source>
</reference>
<protein>
    <submittedName>
        <fullName evidence="5">Uncharacterized protein</fullName>
    </submittedName>
</protein>
<accession>A0A8T1PRN4</accession>
<dbReference type="Pfam" id="PF15699">
    <property type="entry name" value="NPR1_interact"/>
    <property type="match status" value="1"/>
</dbReference>
<dbReference type="GO" id="GO:0010112">
    <property type="term" value="P:regulation of systemic acquired resistance"/>
    <property type="evidence" value="ECO:0007669"/>
    <property type="project" value="InterPro"/>
</dbReference>
<proteinExistence type="inferred from homology"/>
<dbReference type="Proteomes" id="UP000811609">
    <property type="component" value="Chromosome 8"/>
</dbReference>
<organism evidence="5 7">
    <name type="scientific">Carya illinoinensis</name>
    <name type="common">Pecan</name>
    <dbReference type="NCBI Taxonomy" id="32201"/>
    <lineage>
        <taxon>Eukaryota</taxon>
        <taxon>Viridiplantae</taxon>
        <taxon>Streptophyta</taxon>
        <taxon>Embryophyta</taxon>
        <taxon>Tracheophyta</taxon>
        <taxon>Spermatophyta</taxon>
        <taxon>Magnoliopsida</taxon>
        <taxon>eudicotyledons</taxon>
        <taxon>Gunneridae</taxon>
        <taxon>Pentapetalae</taxon>
        <taxon>rosids</taxon>
        <taxon>fabids</taxon>
        <taxon>Fagales</taxon>
        <taxon>Juglandaceae</taxon>
        <taxon>Carya</taxon>
    </lineage>
</organism>
<feature type="region of interest" description="Disordered" evidence="4">
    <location>
        <begin position="1"/>
        <end position="27"/>
    </location>
</feature>
<dbReference type="Proteomes" id="UP000811246">
    <property type="component" value="Chromosome 8"/>
</dbReference>
<dbReference type="OrthoDB" id="1304316at2759"/>
<evidence type="ECO:0000256" key="3">
    <source>
        <dbReference type="ARBA" id="ARBA00023242"/>
    </source>
</evidence>
<evidence type="ECO:0000313" key="7">
    <source>
        <dbReference type="Proteomes" id="UP000811609"/>
    </source>
</evidence>
<dbReference type="AlphaFoldDB" id="A0A8T1PRN4"/>
<dbReference type="PANTHER" id="PTHR33669:SF14">
    <property type="entry name" value="NRR REPRESSOR HOMOLOG 3"/>
    <property type="match status" value="1"/>
</dbReference>
<comment type="subcellular location">
    <subcellularLocation>
        <location evidence="1">Nucleus</location>
    </subcellularLocation>
</comment>
<sequence length="148" mass="17163">MELGTASKKRKICHDEGDHQEEDDEQNMEKFYDLIKNIREVRESLMMNGRSKALNGIQEKKMPIKKQKQIKEADQKKFAAWKPSFQPEDFMEDQAALHKYNNVVVPSAHVTMSFVGSAQREELGGDHQKQNTDHHKEGQLELDLRLSL</sequence>